<name>A0A2P8CCG9_9BACT</name>
<feature type="transmembrane region" description="Helical" evidence="1">
    <location>
        <begin position="289"/>
        <end position="308"/>
    </location>
</feature>
<gene>
    <name evidence="3" type="ORF">CLV93_10547</name>
    <name evidence="2" type="ORF">JCM18694_17690</name>
</gene>
<proteinExistence type="predicted"/>
<keyword evidence="5" id="KW-1185">Reference proteome</keyword>
<evidence type="ECO:0000256" key="1">
    <source>
        <dbReference type="SAM" id="Phobius"/>
    </source>
</evidence>
<protein>
    <submittedName>
        <fullName evidence="2">DUF4153 domain-containing protein</fullName>
    </submittedName>
    <submittedName>
        <fullName evidence="3">Uncharacterized protein DUF4153</fullName>
    </submittedName>
</protein>
<keyword evidence="1" id="KW-0472">Membrane</keyword>
<evidence type="ECO:0000313" key="3">
    <source>
        <dbReference type="EMBL" id="PSK82655.1"/>
    </source>
</evidence>
<feature type="transmembrane region" description="Helical" evidence="1">
    <location>
        <begin position="96"/>
        <end position="114"/>
    </location>
</feature>
<reference evidence="2 5" key="2">
    <citation type="submission" date="2019-10" db="EMBL/GenBank/DDBJ databases">
        <title>Prolixibacter strains distinguished by the presence of nitrate reductase genes were adept at nitrate-dependent anaerobic corrosion of metallic iron and carbon steel.</title>
        <authorList>
            <person name="Iino T."/>
            <person name="Shono N."/>
            <person name="Ito K."/>
            <person name="Nakamura R."/>
            <person name="Sueoka K."/>
            <person name="Harayama S."/>
            <person name="Ohkuma M."/>
        </authorList>
    </citation>
    <scope>NUCLEOTIDE SEQUENCE [LARGE SCALE GENOMIC DNA]</scope>
    <source>
        <strain evidence="2 5">MIC1-1</strain>
    </source>
</reference>
<organism evidence="3 4">
    <name type="scientific">Prolixibacter denitrificans</name>
    <dbReference type="NCBI Taxonomy" id="1541063"/>
    <lineage>
        <taxon>Bacteria</taxon>
        <taxon>Pseudomonadati</taxon>
        <taxon>Bacteroidota</taxon>
        <taxon>Bacteroidia</taxon>
        <taxon>Marinilabiliales</taxon>
        <taxon>Prolixibacteraceae</taxon>
        <taxon>Prolixibacter</taxon>
    </lineage>
</organism>
<keyword evidence="1" id="KW-1133">Transmembrane helix</keyword>
<dbReference type="Proteomes" id="UP000396862">
    <property type="component" value="Unassembled WGS sequence"/>
</dbReference>
<sequence>MKSSIYNNLNDPEKLEELYQSNPKRFAEAFRELSPYLTDKPGVDFWMARLDYQKTETPAEKERYRNSLWLLVLCSVFAIFLIRLPDIAGWKAEEFYPPNAPFIVFAAMTIYIFFDRKRWSKSRFGQVIVLLIVPAIYINLLPGYFNNDISTLIYIHSPVLLWGIFGWVYINFNRRDLSRRAVFIRANGDIIILTGLFLIAGGIMTGLTLGLFDVIHVNIEKFYLYNIVPAGLVSAPVVSLWVIRHHPTITNKLAPVIARIFTPLVFLSLLAYLIALPWAGPNLFSDREFLLLFNLMLLAVAAIIAFSISETKQKASRFNLAMLFGLTIMAGIANLMALVAIVHRISEYGITPNRFSVIAINILLFVHLIFIGRRLGQVIFQGKKVQVVEKAITSYLPVYLLWAGFVVFFFPIIFGAY</sequence>
<dbReference type="OrthoDB" id="637094at2"/>
<dbReference type="Proteomes" id="UP000240621">
    <property type="component" value="Unassembled WGS sequence"/>
</dbReference>
<keyword evidence="1" id="KW-0812">Transmembrane</keyword>
<feature type="transmembrane region" description="Helical" evidence="1">
    <location>
        <begin position="223"/>
        <end position="244"/>
    </location>
</feature>
<reference evidence="3 4" key="1">
    <citation type="submission" date="2018-03" db="EMBL/GenBank/DDBJ databases">
        <title>Genomic Encyclopedia of Archaeal and Bacterial Type Strains, Phase II (KMG-II): from individual species to whole genera.</title>
        <authorList>
            <person name="Goeker M."/>
        </authorList>
    </citation>
    <scope>NUCLEOTIDE SEQUENCE [LARGE SCALE GENOMIC DNA]</scope>
    <source>
        <strain evidence="3 4">DSM 27267</strain>
    </source>
</reference>
<feature type="transmembrane region" description="Helical" evidence="1">
    <location>
        <begin position="392"/>
        <end position="414"/>
    </location>
</feature>
<comment type="caution">
    <text evidence="3">The sequence shown here is derived from an EMBL/GenBank/DDBJ whole genome shotgun (WGS) entry which is preliminary data.</text>
</comment>
<feature type="transmembrane region" description="Helical" evidence="1">
    <location>
        <begin position="354"/>
        <end position="371"/>
    </location>
</feature>
<feature type="transmembrane region" description="Helical" evidence="1">
    <location>
        <begin position="320"/>
        <end position="342"/>
    </location>
</feature>
<dbReference type="AlphaFoldDB" id="A0A2P8CCG9"/>
<feature type="transmembrane region" description="Helical" evidence="1">
    <location>
        <begin position="151"/>
        <end position="170"/>
    </location>
</feature>
<feature type="transmembrane region" description="Helical" evidence="1">
    <location>
        <begin position="126"/>
        <end position="145"/>
    </location>
</feature>
<dbReference type="EMBL" id="BLAU01000001">
    <property type="protein sequence ID" value="GET21523.1"/>
    <property type="molecule type" value="Genomic_DNA"/>
</dbReference>
<feature type="transmembrane region" description="Helical" evidence="1">
    <location>
        <begin position="68"/>
        <end position="84"/>
    </location>
</feature>
<evidence type="ECO:0000313" key="5">
    <source>
        <dbReference type="Proteomes" id="UP000396862"/>
    </source>
</evidence>
<evidence type="ECO:0000313" key="4">
    <source>
        <dbReference type="Proteomes" id="UP000240621"/>
    </source>
</evidence>
<evidence type="ECO:0000313" key="2">
    <source>
        <dbReference type="EMBL" id="GET21523.1"/>
    </source>
</evidence>
<accession>A0A2P8CCG9</accession>
<dbReference type="RefSeq" id="WP_106542263.1">
    <property type="nucleotide sequence ID" value="NZ_BLAU01000001.1"/>
</dbReference>
<feature type="transmembrane region" description="Helical" evidence="1">
    <location>
        <begin position="190"/>
        <end position="211"/>
    </location>
</feature>
<dbReference type="EMBL" id="PYGC01000005">
    <property type="protein sequence ID" value="PSK82655.1"/>
    <property type="molecule type" value="Genomic_DNA"/>
</dbReference>
<feature type="transmembrane region" description="Helical" evidence="1">
    <location>
        <begin position="256"/>
        <end position="277"/>
    </location>
</feature>